<evidence type="ECO:0000313" key="3">
    <source>
        <dbReference type="Proteomes" id="UP000001508"/>
    </source>
</evidence>
<dbReference type="SUPFAM" id="SSF75169">
    <property type="entry name" value="DsrEFH-like"/>
    <property type="match status" value="1"/>
</dbReference>
<proteinExistence type="predicted"/>
<feature type="signal peptide" evidence="1">
    <location>
        <begin position="1"/>
        <end position="22"/>
    </location>
</feature>
<dbReference type="Gene3D" id="3.40.1260.10">
    <property type="entry name" value="DsrEFH-like"/>
    <property type="match status" value="1"/>
</dbReference>
<dbReference type="EMBL" id="CP001940">
    <property type="protein sequence ID" value="ADH87319.1"/>
    <property type="molecule type" value="Genomic_DNA"/>
</dbReference>
<evidence type="ECO:0008006" key="4">
    <source>
        <dbReference type="Google" id="ProtNLM"/>
    </source>
</evidence>
<keyword evidence="3" id="KW-1185">Reference proteome</keyword>
<reference evidence="3" key="1">
    <citation type="submission" date="2010-02" db="EMBL/GenBank/DDBJ databases">
        <title>Complete sequence of Desulfurivibrio alkaliphilus AHT2.</title>
        <authorList>
            <consortium name="US DOE Joint Genome Institute"/>
            <person name="Pitluck S."/>
            <person name="Chertkov O."/>
            <person name="Detter J.C."/>
            <person name="Han C."/>
            <person name="Tapia R."/>
            <person name="Larimer F."/>
            <person name="Land M."/>
            <person name="Hauser L."/>
            <person name="Kyrpides N."/>
            <person name="Mikhailova N."/>
            <person name="Sorokin D.Y."/>
            <person name="Muyzer G."/>
            <person name="Woyke T."/>
        </authorList>
    </citation>
    <scope>NUCLEOTIDE SEQUENCE [LARGE SCALE GENOMIC DNA]</scope>
    <source>
        <strain evidence="3">DSM 19089 / UNIQEM U267 / AHT2</strain>
    </source>
</reference>
<gene>
    <name evidence="2" type="ordered locus">DaAHT2_2660</name>
</gene>
<accession>D6Z1I5</accession>
<dbReference type="HOGENOM" id="CLU_130451_0_0_7"/>
<evidence type="ECO:0000256" key="1">
    <source>
        <dbReference type="SAM" id="SignalP"/>
    </source>
</evidence>
<dbReference type="InParanoid" id="D6Z1I5"/>
<organism evidence="2 3">
    <name type="scientific">Desulfurivibrio alkaliphilus (strain DSM 19089 / UNIQEM U267 / AHT2)</name>
    <dbReference type="NCBI Taxonomy" id="589865"/>
    <lineage>
        <taxon>Bacteria</taxon>
        <taxon>Pseudomonadati</taxon>
        <taxon>Thermodesulfobacteriota</taxon>
        <taxon>Desulfobulbia</taxon>
        <taxon>Desulfobulbales</taxon>
        <taxon>Desulfobulbaceae</taxon>
        <taxon>Desulfurivibrio</taxon>
    </lineage>
</organism>
<dbReference type="RefSeq" id="WP_013164824.1">
    <property type="nucleotide sequence ID" value="NC_014216.1"/>
</dbReference>
<dbReference type="STRING" id="589865.DaAHT2_2660"/>
<dbReference type="eggNOG" id="COG1416">
    <property type="taxonomic scope" value="Bacteria"/>
</dbReference>
<feature type="chain" id="PRO_5003091549" description="DsrE family protein" evidence="1">
    <location>
        <begin position="23"/>
        <end position="180"/>
    </location>
</feature>
<dbReference type="KEGG" id="dak:DaAHT2_2660"/>
<sequence>MLKKIFLLLVLGLLPFTPLAGGADPAPAEYCQADEDGEKRPGDRAALAGVEVGRIFWDVTIADPWALAGRLGVIEETYCDMVRQGVTPEMVLAFRGGATRLLNADPQHLPEELREGAAEVQRHLQTMLERPGVQMEACYIAMGRVPLEPENLMPGVKAVGNTFLSAMGYGQKGYVSIPIY</sequence>
<evidence type="ECO:0000313" key="2">
    <source>
        <dbReference type="EMBL" id="ADH87319.1"/>
    </source>
</evidence>
<dbReference type="InterPro" id="IPR027396">
    <property type="entry name" value="DsrEFH-like"/>
</dbReference>
<dbReference type="AlphaFoldDB" id="D6Z1I5"/>
<dbReference type="Proteomes" id="UP000001508">
    <property type="component" value="Chromosome"/>
</dbReference>
<keyword evidence="1" id="KW-0732">Signal</keyword>
<protein>
    <recommendedName>
        <fullName evidence="4">DsrE family protein</fullName>
    </recommendedName>
</protein>
<name>D6Z1I5_DESAT</name>